<dbReference type="Gene3D" id="3.90.1150.10">
    <property type="entry name" value="Aspartate Aminotransferase, domain 1"/>
    <property type="match status" value="1"/>
</dbReference>
<keyword evidence="1 3" id="KW-0663">Pyridoxal phosphate</keyword>
<evidence type="ECO:0000313" key="5">
    <source>
        <dbReference type="Proteomes" id="UP001597369"/>
    </source>
</evidence>
<evidence type="ECO:0000256" key="3">
    <source>
        <dbReference type="RuleBase" id="RU004508"/>
    </source>
</evidence>
<dbReference type="Proteomes" id="UP001597369">
    <property type="component" value="Unassembled WGS sequence"/>
</dbReference>
<dbReference type="Gene3D" id="3.40.640.10">
    <property type="entry name" value="Type I PLP-dependent aspartate aminotransferase-like (Major domain)"/>
    <property type="match status" value="1"/>
</dbReference>
<accession>A0ABW4WYJ4</accession>
<dbReference type="Pfam" id="PF01041">
    <property type="entry name" value="DegT_DnrJ_EryC1"/>
    <property type="match status" value="1"/>
</dbReference>
<keyword evidence="4" id="KW-0808">Transferase</keyword>
<protein>
    <submittedName>
        <fullName evidence="4">DegT/DnrJ/EryC1/StrS family aminotransferase</fullName>
    </submittedName>
</protein>
<dbReference type="PANTHER" id="PTHR30244">
    <property type="entry name" value="TRANSAMINASE"/>
    <property type="match status" value="1"/>
</dbReference>
<reference evidence="5" key="1">
    <citation type="journal article" date="2019" name="Int. J. Syst. Evol. Microbiol.">
        <title>The Global Catalogue of Microorganisms (GCM) 10K type strain sequencing project: providing services to taxonomists for standard genome sequencing and annotation.</title>
        <authorList>
            <consortium name="The Broad Institute Genomics Platform"/>
            <consortium name="The Broad Institute Genome Sequencing Center for Infectious Disease"/>
            <person name="Wu L."/>
            <person name="Ma J."/>
        </authorList>
    </citation>
    <scope>NUCLEOTIDE SEQUENCE [LARGE SCALE GENOMIC DNA]</scope>
    <source>
        <strain evidence="5">JCM 16545</strain>
    </source>
</reference>
<comment type="caution">
    <text evidence="4">The sequence shown here is derived from an EMBL/GenBank/DDBJ whole genome shotgun (WGS) entry which is preliminary data.</text>
</comment>
<dbReference type="PIRSF" id="PIRSF000390">
    <property type="entry name" value="PLP_StrS"/>
    <property type="match status" value="1"/>
</dbReference>
<evidence type="ECO:0000256" key="2">
    <source>
        <dbReference type="ARBA" id="ARBA00037999"/>
    </source>
</evidence>
<dbReference type="InterPro" id="IPR015424">
    <property type="entry name" value="PyrdxlP-dep_Trfase"/>
</dbReference>
<comment type="similarity">
    <text evidence="2 3">Belongs to the DegT/DnrJ/EryC1 family.</text>
</comment>
<dbReference type="RefSeq" id="WP_229958719.1">
    <property type="nucleotide sequence ID" value="NZ_JAJJWI010000003.1"/>
</dbReference>
<dbReference type="InterPro" id="IPR015422">
    <property type="entry name" value="PyrdxlP-dep_Trfase_small"/>
</dbReference>
<name>A0ABW4WYJ4_9BACT</name>
<evidence type="ECO:0000313" key="4">
    <source>
        <dbReference type="EMBL" id="MFD2067802.1"/>
    </source>
</evidence>
<dbReference type="GO" id="GO:0008483">
    <property type="term" value="F:transaminase activity"/>
    <property type="evidence" value="ECO:0007669"/>
    <property type="project" value="UniProtKB-KW"/>
</dbReference>
<proteinExistence type="inferred from homology"/>
<sequence>MKKQQLPYFEFRDFPTGMDEEVKQALIKATYSKQYILGAKGAAFDHAFASYIGAGAAIGVGNGYDALVIALKACGISVGDEVLLPANTFIATINAVLQAGAKPVLVEPDVNTFNITAAGAAKAISSETKAIVPVHLYGQACEMEEVVKLAEKFNLKIIEDAAQAHGATYKQQKVGSFGHASAFSFYPTKNLGALGDAGAVVTSDPELEAFIRRYRNYGEAGKYNSVLVGVNSRLDELQAAVLRVKLQYLDELNAERQRLAEVYLSELQDIEGLSLPYSAPCCAHVFHIFNVRTKHRDALQAGLQQQGISTAIHYPVPLHLQPAYSFLGHRQGDFPVAEELSQTSLSLPLFPGLKEQEQESVINAVKAFFRNK</sequence>
<gene>
    <name evidence="4" type="ORF">ACFSKU_12975</name>
</gene>
<keyword evidence="4" id="KW-0032">Aminotransferase</keyword>
<dbReference type="InterPro" id="IPR000653">
    <property type="entry name" value="DegT/StrS_aminotransferase"/>
</dbReference>
<dbReference type="CDD" id="cd00616">
    <property type="entry name" value="AHBA_syn"/>
    <property type="match status" value="1"/>
</dbReference>
<keyword evidence="5" id="KW-1185">Reference proteome</keyword>
<dbReference type="EMBL" id="JBHUHV010000039">
    <property type="protein sequence ID" value="MFD2067802.1"/>
    <property type="molecule type" value="Genomic_DNA"/>
</dbReference>
<dbReference type="PANTHER" id="PTHR30244:SF36">
    <property type="entry name" value="3-OXO-GLUCOSE-6-PHOSPHATE:GLUTAMATE AMINOTRANSFERASE"/>
    <property type="match status" value="1"/>
</dbReference>
<dbReference type="SUPFAM" id="SSF53383">
    <property type="entry name" value="PLP-dependent transferases"/>
    <property type="match status" value="1"/>
</dbReference>
<evidence type="ECO:0000256" key="1">
    <source>
        <dbReference type="ARBA" id="ARBA00022898"/>
    </source>
</evidence>
<dbReference type="InterPro" id="IPR015421">
    <property type="entry name" value="PyrdxlP-dep_Trfase_major"/>
</dbReference>
<organism evidence="4 5">
    <name type="scientific">Pontibacter silvestris</name>
    <dbReference type="NCBI Taxonomy" id="2305183"/>
    <lineage>
        <taxon>Bacteria</taxon>
        <taxon>Pseudomonadati</taxon>
        <taxon>Bacteroidota</taxon>
        <taxon>Cytophagia</taxon>
        <taxon>Cytophagales</taxon>
        <taxon>Hymenobacteraceae</taxon>
        <taxon>Pontibacter</taxon>
    </lineage>
</organism>